<dbReference type="Proteomes" id="UP001055102">
    <property type="component" value="Unassembled WGS sequence"/>
</dbReference>
<keyword evidence="11" id="KW-0251">Elongation factor</keyword>
<comment type="subcellular location">
    <subcellularLocation>
        <location evidence="1">Cytoplasm</location>
    </subcellularLocation>
</comment>
<dbReference type="PRINTS" id="PR00315">
    <property type="entry name" value="ELONGATNFCT"/>
</dbReference>
<dbReference type="SUPFAM" id="SSF52540">
    <property type="entry name" value="P-loop containing nucleoside triphosphate hydrolases"/>
    <property type="match status" value="1"/>
</dbReference>
<keyword evidence="4" id="KW-0547">Nucleotide-binding</keyword>
<organism evidence="11 12">
    <name type="scientific">Methylobacterium jeotgali</name>
    <dbReference type="NCBI Taxonomy" id="381630"/>
    <lineage>
        <taxon>Bacteria</taxon>
        <taxon>Pseudomonadati</taxon>
        <taxon>Pseudomonadota</taxon>
        <taxon>Alphaproteobacteria</taxon>
        <taxon>Hyphomicrobiales</taxon>
        <taxon>Methylobacteriaceae</taxon>
        <taxon>Methylobacterium</taxon>
    </lineage>
</organism>
<dbReference type="Pfam" id="PF09107">
    <property type="entry name" value="WHD_3rd_SelB"/>
    <property type="match status" value="1"/>
</dbReference>
<dbReference type="InterPro" id="IPR009000">
    <property type="entry name" value="Transl_B-barrel_sf"/>
</dbReference>
<dbReference type="InterPro" id="IPR050055">
    <property type="entry name" value="EF-Tu_GTPase"/>
</dbReference>
<evidence type="ECO:0000256" key="7">
    <source>
        <dbReference type="ARBA" id="ARBA00025526"/>
    </source>
</evidence>
<dbReference type="PANTHER" id="PTHR43721">
    <property type="entry name" value="ELONGATION FACTOR TU-RELATED"/>
    <property type="match status" value="1"/>
</dbReference>
<evidence type="ECO:0000313" key="12">
    <source>
        <dbReference type="Proteomes" id="UP001055102"/>
    </source>
</evidence>
<name>A0ABQ4T2T2_9HYPH</name>
<keyword evidence="6" id="KW-0342">GTP-binding</keyword>
<dbReference type="PANTHER" id="PTHR43721:SF11">
    <property type="entry name" value="SELENOCYSTEINE-SPECIFIC ELONGATION FACTOR"/>
    <property type="match status" value="1"/>
</dbReference>
<evidence type="ECO:0000256" key="8">
    <source>
        <dbReference type="ARBA" id="ARBA00031615"/>
    </source>
</evidence>
<dbReference type="InterPro" id="IPR015191">
    <property type="entry name" value="SelB_WHD4"/>
</dbReference>
<feature type="region of interest" description="Disordered" evidence="9">
    <location>
        <begin position="1"/>
        <end position="20"/>
    </location>
</feature>
<feature type="domain" description="Tr-type G" evidence="10">
    <location>
        <begin position="38"/>
        <end position="211"/>
    </location>
</feature>
<dbReference type="Pfam" id="PF00009">
    <property type="entry name" value="GTP_EFTU"/>
    <property type="match status" value="1"/>
</dbReference>
<keyword evidence="5" id="KW-0648">Protein biosynthesis</keyword>
<dbReference type="SUPFAM" id="SSF50465">
    <property type="entry name" value="EF-Tu/eEF-1alpha/eIF2-gamma C-terminal domain"/>
    <property type="match status" value="1"/>
</dbReference>
<dbReference type="InterPro" id="IPR036390">
    <property type="entry name" value="WH_DNA-bd_sf"/>
</dbReference>
<dbReference type="GO" id="GO:0003746">
    <property type="term" value="F:translation elongation factor activity"/>
    <property type="evidence" value="ECO:0007669"/>
    <property type="project" value="UniProtKB-KW"/>
</dbReference>
<dbReference type="Gene3D" id="3.40.50.300">
    <property type="entry name" value="P-loop containing nucleotide triphosphate hydrolases"/>
    <property type="match status" value="1"/>
</dbReference>
<evidence type="ECO:0000256" key="5">
    <source>
        <dbReference type="ARBA" id="ARBA00022917"/>
    </source>
</evidence>
<dbReference type="EMBL" id="BPQR01000083">
    <property type="protein sequence ID" value="GJE08570.1"/>
    <property type="molecule type" value="Genomic_DNA"/>
</dbReference>
<evidence type="ECO:0000259" key="10">
    <source>
        <dbReference type="PROSITE" id="PS51722"/>
    </source>
</evidence>
<protein>
    <recommendedName>
        <fullName evidence="2">Selenocysteine-specific elongation factor</fullName>
    </recommendedName>
    <alternativeName>
        <fullName evidence="8">SelB translation factor</fullName>
    </alternativeName>
</protein>
<dbReference type="InterPro" id="IPR004161">
    <property type="entry name" value="EFTu-like_2"/>
</dbReference>
<reference evidence="11" key="1">
    <citation type="journal article" date="2021" name="Front. Microbiol.">
        <title>Comprehensive Comparative Genomics and Phenotyping of Methylobacterium Species.</title>
        <authorList>
            <person name="Alessa O."/>
            <person name="Ogura Y."/>
            <person name="Fujitani Y."/>
            <person name="Takami H."/>
            <person name="Hayashi T."/>
            <person name="Sahin N."/>
            <person name="Tani A."/>
        </authorList>
    </citation>
    <scope>NUCLEOTIDE SEQUENCE</scope>
    <source>
        <strain evidence="11">LMG 23639</strain>
    </source>
</reference>
<dbReference type="CDD" id="cd15491">
    <property type="entry name" value="selB_III"/>
    <property type="match status" value="1"/>
</dbReference>
<dbReference type="Pfam" id="PF03144">
    <property type="entry name" value="GTP_EFTU_D2"/>
    <property type="match status" value="1"/>
</dbReference>
<keyword evidence="3" id="KW-0963">Cytoplasm</keyword>
<evidence type="ECO:0000256" key="3">
    <source>
        <dbReference type="ARBA" id="ARBA00022490"/>
    </source>
</evidence>
<dbReference type="Gene3D" id="1.10.10.10">
    <property type="entry name" value="Winged helix-like DNA-binding domain superfamily/Winged helix DNA-binding domain"/>
    <property type="match status" value="1"/>
</dbReference>
<dbReference type="InterPro" id="IPR000795">
    <property type="entry name" value="T_Tr_GTP-bd_dom"/>
</dbReference>
<evidence type="ECO:0000313" key="11">
    <source>
        <dbReference type="EMBL" id="GJE08570.1"/>
    </source>
</evidence>
<dbReference type="InterPro" id="IPR036388">
    <property type="entry name" value="WH-like_DNA-bd_sf"/>
</dbReference>
<sequence length="668" mass="71121">MTACPVERRRRATPARAGPKEFGYKADPSLVLRERPSLRSLLVGVIGHVDHGKTALVGALTGTDTDRLKEEKARGVSIVPGFALLRPGGPDGDEIDLVDLPGHERFVRAMISGATGMRAVLLAVDVREGIKPQTVEHLEIARLIGVRRGVVALTKCDLAGPDAVAARTAELTAVTARAGLADAPVVPTSVLAGTGLAELKAALAGLVADASGATDDGFPYLPFDRVFARPGFGAVVTGTLRRGTLSVGDRLAVMPGGPEAVVRGLQIHGQPVQRAVPGRRTAVALRGVSVGDLDRGQALAPPGLLEAGRWIDIRLSPVTDVVPLASGTVCRLLYGTAEVPVRLRLLDRDTLGPGETGLAQLRAEEDVAVPAREPFILRSETPPSTIAGGQVLDPLSRRRKRHDPRTLAELAVLAEGRPNEILSARLAREGAAGARLSDLARLVGIAPERVRRGLAEVGAREIGERFLGAEAFAGLRDSILAALGRHHRDHPIEHGLPLDRLVQAVRAEEPVVSAGLRDLIAAREAAQAGPLFRRADFDPARNETEHVRAVEAAFRKGGLMPPDEVETVGRDIRRQQALKYLLASGALIRAVDRVQKRSILFHRDAIAEGKSRLAKRFAHDAQGFLAKEAGAELGISRKFSIPLLEHLDAVRFTRRNGDRRTIVGDAGG</sequence>
<dbReference type="InterPro" id="IPR004535">
    <property type="entry name" value="Transl_elong_SelB"/>
</dbReference>
<dbReference type="InterPro" id="IPR027417">
    <property type="entry name" value="P-loop_NTPase"/>
</dbReference>
<comment type="function">
    <text evidence="7">Translation factor necessary for the incorporation of selenocysteine into proteins. It probably replaces EF-Tu for the insertion of selenocysteine directed by the UGA codon. SelB binds GTP and GDP.</text>
</comment>
<gene>
    <name evidence="11" type="primary">selB</name>
    <name evidence="11" type="ORF">AOPFMNJM_3911</name>
</gene>
<dbReference type="Gene3D" id="2.40.30.10">
    <property type="entry name" value="Translation factors"/>
    <property type="match status" value="1"/>
</dbReference>
<dbReference type="InterPro" id="IPR009001">
    <property type="entry name" value="Transl_elong_EF1A/Init_IF2_C"/>
</dbReference>
<evidence type="ECO:0000256" key="9">
    <source>
        <dbReference type="SAM" id="MobiDB-lite"/>
    </source>
</evidence>
<dbReference type="Gene3D" id="1.10.10.2770">
    <property type="match status" value="1"/>
</dbReference>
<dbReference type="NCBIfam" id="TIGR00475">
    <property type="entry name" value="selB"/>
    <property type="match status" value="1"/>
</dbReference>
<keyword evidence="12" id="KW-1185">Reference proteome</keyword>
<dbReference type="SUPFAM" id="SSF50447">
    <property type="entry name" value="Translation proteins"/>
    <property type="match status" value="1"/>
</dbReference>
<accession>A0ABQ4T2T2</accession>
<evidence type="ECO:0000256" key="1">
    <source>
        <dbReference type="ARBA" id="ARBA00004496"/>
    </source>
</evidence>
<dbReference type="Pfam" id="PF25461">
    <property type="entry name" value="Beta-barrel_SelB"/>
    <property type="match status" value="1"/>
</dbReference>
<evidence type="ECO:0000256" key="4">
    <source>
        <dbReference type="ARBA" id="ARBA00022741"/>
    </source>
</evidence>
<reference evidence="11" key="2">
    <citation type="submission" date="2021-08" db="EMBL/GenBank/DDBJ databases">
        <authorList>
            <person name="Tani A."/>
            <person name="Ola A."/>
            <person name="Ogura Y."/>
            <person name="Katsura K."/>
            <person name="Hayashi T."/>
        </authorList>
    </citation>
    <scope>NUCLEOTIDE SEQUENCE</scope>
    <source>
        <strain evidence="11">LMG 23639</strain>
    </source>
</reference>
<evidence type="ECO:0000256" key="2">
    <source>
        <dbReference type="ARBA" id="ARBA00015953"/>
    </source>
</evidence>
<dbReference type="SUPFAM" id="SSF46785">
    <property type="entry name" value="Winged helix' DNA-binding domain"/>
    <property type="match status" value="1"/>
</dbReference>
<evidence type="ECO:0000256" key="6">
    <source>
        <dbReference type="ARBA" id="ARBA00023134"/>
    </source>
</evidence>
<comment type="caution">
    <text evidence="11">The sequence shown here is derived from an EMBL/GenBank/DDBJ whole genome shotgun (WGS) entry which is preliminary data.</text>
</comment>
<dbReference type="PROSITE" id="PS51722">
    <property type="entry name" value="G_TR_2"/>
    <property type="match status" value="1"/>
</dbReference>
<dbReference type="InterPro" id="IPR057335">
    <property type="entry name" value="Beta-barrel_SelB"/>
</dbReference>
<proteinExistence type="predicted"/>